<proteinExistence type="predicted"/>
<feature type="transmembrane region" description="Helical" evidence="2">
    <location>
        <begin position="77"/>
        <end position="98"/>
    </location>
</feature>
<organism evidence="3 4">
    <name type="scientific">Lentinus brumalis</name>
    <dbReference type="NCBI Taxonomy" id="2498619"/>
    <lineage>
        <taxon>Eukaryota</taxon>
        <taxon>Fungi</taxon>
        <taxon>Dikarya</taxon>
        <taxon>Basidiomycota</taxon>
        <taxon>Agaricomycotina</taxon>
        <taxon>Agaricomycetes</taxon>
        <taxon>Polyporales</taxon>
        <taxon>Polyporaceae</taxon>
        <taxon>Lentinus</taxon>
    </lineage>
</organism>
<feature type="region of interest" description="Disordered" evidence="1">
    <location>
        <begin position="256"/>
        <end position="286"/>
    </location>
</feature>
<name>A0A371DP96_9APHY</name>
<dbReference type="AlphaFoldDB" id="A0A371DP96"/>
<feature type="transmembrane region" description="Helical" evidence="2">
    <location>
        <begin position="220"/>
        <end position="242"/>
    </location>
</feature>
<dbReference type="EMBL" id="KZ857385">
    <property type="protein sequence ID" value="RDX54365.1"/>
    <property type="molecule type" value="Genomic_DNA"/>
</dbReference>
<dbReference type="OrthoDB" id="419711at2759"/>
<dbReference type="PANTHER" id="PTHR12242:SF1">
    <property type="entry name" value="MYND-TYPE DOMAIN-CONTAINING PROTEIN"/>
    <property type="match status" value="1"/>
</dbReference>
<accession>A0A371DP96</accession>
<evidence type="ECO:0000256" key="1">
    <source>
        <dbReference type="SAM" id="MobiDB-lite"/>
    </source>
</evidence>
<dbReference type="Proteomes" id="UP000256964">
    <property type="component" value="Unassembled WGS sequence"/>
</dbReference>
<reference evidence="3 4" key="1">
    <citation type="journal article" date="2018" name="Biotechnol. Biofuels">
        <title>Integrative visual omics of the white-rot fungus Polyporus brumalis exposes the biotechnological potential of its oxidative enzymes for delignifying raw plant biomass.</title>
        <authorList>
            <person name="Miyauchi S."/>
            <person name="Rancon A."/>
            <person name="Drula E."/>
            <person name="Hage H."/>
            <person name="Chaduli D."/>
            <person name="Favel A."/>
            <person name="Grisel S."/>
            <person name="Henrissat B."/>
            <person name="Herpoel-Gimbert I."/>
            <person name="Ruiz-Duenas F.J."/>
            <person name="Chevret D."/>
            <person name="Hainaut M."/>
            <person name="Lin J."/>
            <person name="Wang M."/>
            <person name="Pangilinan J."/>
            <person name="Lipzen A."/>
            <person name="Lesage-Meessen L."/>
            <person name="Navarro D."/>
            <person name="Riley R."/>
            <person name="Grigoriev I.V."/>
            <person name="Zhou S."/>
            <person name="Raouche S."/>
            <person name="Rosso M.N."/>
        </authorList>
    </citation>
    <scope>NUCLEOTIDE SEQUENCE [LARGE SCALE GENOMIC DNA]</scope>
    <source>
        <strain evidence="3 4">BRFM 1820</strain>
    </source>
</reference>
<sequence>MSSKPARAGFYPRLGVASPFDAHYDLVTSPVFSPLVLAIIRLTLGTYALFVAFYQLAYEALADDGTVNGYFSYFTHLSYIGIIAYQFAAAVQTLCYALNGGKSYPLQRWPRFLQFLHRLLYSTVTTYPLVVTVIFWALLSDSSTFASTYTTWINISEHALNTVFALFEITLTNVAPSPWLHLPLCVFMLACYLGVAYITEATQGFYTYSFLDPGKEHAKLAGYIIAVGIAECLAFLLARGLVWVRIRLSKRSSTIRPGLPGSTEQRSPSEDWEQIERPSMSMARAV</sequence>
<keyword evidence="2" id="KW-0812">Transmembrane</keyword>
<keyword evidence="2" id="KW-1133">Transmembrane helix</keyword>
<evidence type="ECO:0008006" key="5">
    <source>
        <dbReference type="Google" id="ProtNLM"/>
    </source>
</evidence>
<evidence type="ECO:0000313" key="3">
    <source>
        <dbReference type="EMBL" id="RDX54365.1"/>
    </source>
</evidence>
<feature type="transmembrane region" description="Helical" evidence="2">
    <location>
        <begin position="119"/>
        <end position="139"/>
    </location>
</feature>
<evidence type="ECO:0000313" key="4">
    <source>
        <dbReference type="Proteomes" id="UP000256964"/>
    </source>
</evidence>
<feature type="transmembrane region" description="Helical" evidence="2">
    <location>
        <begin position="179"/>
        <end position="200"/>
    </location>
</feature>
<dbReference type="STRING" id="139420.A0A371DP96"/>
<protein>
    <recommendedName>
        <fullName evidence="5">FAR-17a/AIG1-like protein</fullName>
    </recommendedName>
</protein>
<keyword evidence="2" id="KW-0472">Membrane</keyword>
<feature type="transmembrane region" description="Helical" evidence="2">
    <location>
        <begin position="35"/>
        <end position="57"/>
    </location>
</feature>
<dbReference type="GO" id="GO:0016020">
    <property type="term" value="C:membrane"/>
    <property type="evidence" value="ECO:0007669"/>
    <property type="project" value="TreeGrafter"/>
</dbReference>
<keyword evidence="4" id="KW-1185">Reference proteome</keyword>
<dbReference type="PANTHER" id="PTHR12242">
    <property type="entry name" value="OS02G0130600 PROTEIN-RELATED"/>
    <property type="match status" value="1"/>
</dbReference>
<feature type="transmembrane region" description="Helical" evidence="2">
    <location>
        <begin position="145"/>
        <end position="167"/>
    </location>
</feature>
<evidence type="ECO:0000256" key="2">
    <source>
        <dbReference type="SAM" id="Phobius"/>
    </source>
</evidence>
<gene>
    <name evidence="3" type="ORF">OH76DRAFT_1540024</name>
</gene>